<dbReference type="Proteomes" id="UP001156691">
    <property type="component" value="Unassembled WGS sequence"/>
</dbReference>
<accession>A0ABQ5VZX8</accession>
<gene>
    <name evidence="2" type="ORF">GCM10010862_02330</name>
</gene>
<feature type="domain" description="Endonuclease/exonuclease/phosphatase" evidence="1">
    <location>
        <begin position="41"/>
        <end position="312"/>
    </location>
</feature>
<evidence type="ECO:0000259" key="1">
    <source>
        <dbReference type="Pfam" id="PF03372"/>
    </source>
</evidence>
<sequence length="344" mass="38474">MARTTVSFTTCNLYNLNEPGLPMYGAAGWTQDQYEAKIAWLGTALRRMHADVYGFQELWHADSLQAAIARAGLEDTHTVLAPAGHSGQSIVCAGAVRSDMLAGEPEWITAFPADFVLQSRGDDPQTPQISVGITSFSRPVLHFEIETRPQHPHIHVYVCHLKSKRPTDIFREGWYVRNIHQRHAEGLGAAISTIRRTAEAAALRMILVERLRGTDQPAVILGDVNDGTLSNTVNILTGQPNYLLGLSTGGTDAGLYSGQTLQQYRSTRDVYYTHIYQNERESLDHILVSQEFYDNSRKRIWAFDGLEILTDHLNFEDHKSAGTTDHGIVRANFEYRPARTPQDN</sequence>
<proteinExistence type="predicted"/>
<dbReference type="PANTHER" id="PTHR42834:SF1">
    <property type="entry name" value="ENDONUCLEASE_EXONUCLEASE_PHOSPHATASE FAMILY PROTEIN (AFU_ORTHOLOGUE AFUA_3G09210)"/>
    <property type="match status" value="1"/>
</dbReference>
<protein>
    <submittedName>
        <fullName evidence="2">Nuclease</fullName>
    </submittedName>
</protein>
<dbReference type="RefSeq" id="WP_284338439.1">
    <property type="nucleotide sequence ID" value="NZ_BSNS01000002.1"/>
</dbReference>
<dbReference type="Pfam" id="PF03372">
    <property type="entry name" value="Exo_endo_phos"/>
    <property type="match status" value="1"/>
</dbReference>
<keyword evidence="3" id="KW-1185">Reference proteome</keyword>
<reference evidence="3" key="1">
    <citation type="journal article" date="2019" name="Int. J. Syst. Evol. Microbiol.">
        <title>The Global Catalogue of Microorganisms (GCM) 10K type strain sequencing project: providing services to taxonomists for standard genome sequencing and annotation.</title>
        <authorList>
            <consortium name="The Broad Institute Genomics Platform"/>
            <consortium name="The Broad Institute Genome Sequencing Center for Infectious Disease"/>
            <person name="Wu L."/>
            <person name="Ma J."/>
        </authorList>
    </citation>
    <scope>NUCLEOTIDE SEQUENCE [LARGE SCALE GENOMIC DNA]</scope>
    <source>
        <strain evidence="3">NBRC 112416</strain>
    </source>
</reference>
<dbReference type="Gene3D" id="3.60.10.10">
    <property type="entry name" value="Endonuclease/exonuclease/phosphatase"/>
    <property type="match status" value="1"/>
</dbReference>
<evidence type="ECO:0000313" key="3">
    <source>
        <dbReference type="Proteomes" id="UP001156691"/>
    </source>
</evidence>
<comment type="caution">
    <text evidence="2">The sequence shown here is derived from an EMBL/GenBank/DDBJ whole genome shotgun (WGS) entry which is preliminary data.</text>
</comment>
<name>A0ABQ5VZX8_9HYPH</name>
<evidence type="ECO:0000313" key="2">
    <source>
        <dbReference type="EMBL" id="GLQ52975.1"/>
    </source>
</evidence>
<dbReference type="InterPro" id="IPR036691">
    <property type="entry name" value="Endo/exonu/phosph_ase_sf"/>
</dbReference>
<dbReference type="SUPFAM" id="SSF56219">
    <property type="entry name" value="DNase I-like"/>
    <property type="match status" value="1"/>
</dbReference>
<dbReference type="InterPro" id="IPR005135">
    <property type="entry name" value="Endo/exonuclease/phosphatase"/>
</dbReference>
<organism evidence="2 3">
    <name type="scientific">Devosia nitrariae</name>
    <dbReference type="NCBI Taxonomy" id="2071872"/>
    <lineage>
        <taxon>Bacteria</taxon>
        <taxon>Pseudomonadati</taxon>
        <taxon>Pseudomonadota</taxon>
        <taxon>Alphaproteobacteria</taxon>
        <taxon>Hyphomicrobiales</taxon>
        <taxon>Devosiaceae</taxon>
        <taxon>Devosia</taxon>
    </lineage>
</organism>
<dbReference type="EMBL" id="BSNS01000002">
    <property type="protein sequence ID" value="GLQ52975.1"/>
    <property type="molecule type" value="Genomic_DNA"/>
</dbReference>
<dbReference type="PANTHER" id="PTHR42834">
    <property type="entry name" value="ENDONUCLEASE/EXONUCLEASE/PHOSPHATASE FAMILY PROTEIN (AFU_ORTHOLOGUE AFUA_3G09210)"/>
    <property type="match status" value="1"/>
</dbReference>